<keyword evidence="5" id="KW-1185">Reference proteome</keyword>
<dbReference type="EMBL" id="JAULSU010000001">
    <property type="protein sequence ID" value="KAK0632774.1"/>
    <property type="molecule type" value="Genomic_DNA"/>
</dbReference>
<evidence type="ECO:0000256" key="2">
    <source>
        <dbReference type="SAM" id="MobiDB-lite"/>
    </source>
</evidence>
<name>A0AA39XF28_9PEZI</name>
<evidence type="ECO:0000313" key="5">
    <source>
        <dbReference type="Proteomes" id="UP001175000"/>
    </source>
</evidence>
<dbReference type="InterPro" id="IPR053157">
    <property type="entry name" value="Sterol_Uptake_Regulator"/>
</dbReference>
<reference evidence="4" key="1">
    <citation type="submission" date="2023-06" db="EMBL/GenBank/DDBJ databases">
        <title>Genome-scale phylogeny and comparative genomics of the fungal order Sordariales.</title>
        <authorList>
            <consortium name="Lawrence Berkeley National Laboratory"/>
            <person name="Hensen N."/>
            <person name="Bonometti L."/>
            <person name="Westerberg I."/>
            <person name="Brannstrom I.O."/>
            <person name="Guillou S."/>
            <person name="Cros-Aarteil S."/>
            <person name="Calhoun S."/>
            <person name="Haridas S."/>
            <person name="Kuo A."/>
            <person name="Mondo S."/>
            <person name="Pangilinan J."/>
            <person name="Riley R."/>
            <person name="Labutti K."/>
            <person name="Andreopoulos B."/>
            <person name="Lipzen A."/>
            <person name="Chen C."/>
            <person name="Yanf M."/>
            <person name="Daum C."/>
            <person name="Ng V."/>
            <person name="Clum A."/>
            <person name="Steindorff A."/>
            <person name="Ohm R."/>
            <person name="Martin F."/>
            <person name="Silar P."/>
            <person name="Natvig D."/>
            <person name="Lalanne C."/>
            <person name="Gautier V."/>
            <person name="Ament-Velasquez S.L."/>
            <person name="Kruys A."/>
            <person name="Hutchinson M.I."/>
            <person name="Powell A.J."/>
            <person name="Barry K."/>
            <person name="Miller A.N."/>
            <person name="Grigoriev I.V."/>
            <person name="Debuchy R."/>
            <person name="Gladieux P."/>
            <person name="Thoren M.H."/>
            <person name="Johannesson H."/>
        </authorList>
    </citation>
    <scope>NUCLEOTIDE SEQUENCE</scope>
    <source>
        <strain evidence="4">CBS 606.72</strain>
    </source>
</reference>
<protein>
    <recommendedName>
        <fullName evidence="3">Zn(2)-C6 fungal-type domain-containing protein</fullName>
    </recommendedName>
</protein>
<feature type="domain" description="Zn(2)-C6 fungal-type" evidence="3">
    <location>
        <begin position="12"/>
        <end position="42"/>
    </location>
</feature>
<dbReference type="GO" id="GO:0001228">
    <property type="term" value="F:DNA-binding transcription activator activity, RNA polymerase II-specific"/>
    <property type="evidence" value="ECO:0007669"/>
    <property type="project" value="TreeGrafter"/>
</dbReference>
<dbReference type="InterPro" id="IPR036864">
    <property type="entry name" value="Zn2-C6_fun-type_DNA-bd_sf"/>
</dbReference>
<dbReference type="PROSITE" id="PS50048">
    <property type="entry name" value="ZN2_CY6_FUNGAL_2"/>
    <property type="match status" value="1"/>
</dbReference>
<evidence type="ECO:0000256" key="1">
    <source>
        <dbReference type="ARBA" id="ARBA00023242"/>
    </source>
</evidence>
<dbReference type="AlphaFoldDB" id="A0AA39XF28"/>
<dbReference type="SMART" id="SM00066">
    <property type="entry name" value="GAL4"/>
    <property type="match status" value="1"/>
</dbReference>
<feature type="compositionally biased region" description="Polar residues" evidence="2">
    <location>
        <begin position="47"/>
        <end position="56"/>
    </location>
</feature>
<evidence type="ECO:0000259" key="3">
    <source>
        <dbReference type="PROSITE" id="PS50048"/>
    </source>
</evidence>
<dbReference type="PANTHER" id="PTHR47784:SF4">
    <property type="entry name" value="ZN(II)2CYS6 TRANSCRIPTION FACTOR (EUROFUNG)"/>
    <property type="match status" value="1"/>
</dbReference>
<organism evidence="4 5">
    <name type="scientific">Immersiella caudata</name>
    <dbReference type="NCBI Taxonomy" id="314043"/>
    <lineage>
        <taxon>Eukaryota</taxon>
        <taxon>Fungi</taxon>
        <taxon>Dikarya</taxon>
        <taxon>Ascomycota</taxon>
        <taxon>Pezizomycotina</taxon>
        <taxon>Sordariomycetes</taxon>
        <taxon>Sordariomycetidae</taxon>
        <taxon>Sordariales</taxon>
        <taxon>Lasiosphaeriaceae</taxon>
        <taxon>Immersiella</taxon>
    </lineage>
</organism>
<dbReference type="CDD" id="cd00067">
    <property type="entry name" value="GAL4"/>
    <property type="match status" value="1"/>
</dbReference>
<accession>A0AA39XF28</accession>
<feature type="region of interest" description="Disordered" evidence="2">
    <location>
        <begin position="42"/>
        <end position="81"/>
    </location>
</feature>
<evidence type="ECO:0000313" key="4">
    <source>
        <dbReference type="EMBL" id="KAK0632774.1"/>
    </source>
</evidence>
<proteinExistence type="predicted"/>
<dbReference type="GO" id="GO:0008270">
    <property type="term" value="F:zinc ion binding"/>
    <property type="evidence" value="ECO:0007669"/>
    <property type="project" value="InterPro"/>
</dbReference>
<dbReference type="Gene3D" id="4.10.240.10">
    <property type="entry name" value="Zn(2)-C6 fungal-type DNA-binding domain"/>
    <property type="match status" value="1"/>
</dbReference>
<dbReference type="Pfam" id="PF00172">
    <property type="entry name" value="Zn_clus"/>
    <property type="match status" value="1"/>
</dbReference>
<dbReference type="InterPro" id="IPR001138">
    <property type="entry name" value="Zn2Cys6_DnaBD"/>
</dbReference>
<dbReference type="SUPFAM" id="SSF57701">
    <property type="entry name" value="Zn2/Cys6 DNA-binding domain"/>
    <property type="match status" value="1"/>
</dbReference>
<comment type="caution">
    <text evidence="4">The sequence shown here is derived from an EMBL/GenBank/DDBJ whole genome shotgun (WGS) entry which is preliminary data.</text>
</comment>
<keyword evidence="1" id="KW-0539">Nucleus</keyword>
<dbReference type="Proteomes" id="UP001175000">
    <property type="component" value="Unassembled WGS sequence"/>
</dbReference>
<gene>
    <name evidence="4" type="ORF">B0T14DRAFT_42907</name>
</gene>
<sequence length="406" mass="45707">MLRRSHKKSRAGCLECKRRHVKCDEQRPRCIICTLSERPCSYPPNPQQDQASSLAKQPTPPLADSSSLPAEPSGILDNAPGLPHVSQLSGTIVPDSTFSLDASADVNFDHMELMIKFKVSDHYPDVDQELYEHCERLNSSSMLSAPYYVTEILALSARRLSVVEPDRAAKHLRYAVALQTRAVSMYNKYVSTVKIDNVNCVPIIQFASLLGRHLLIDMLARRETDLNLFLEHYLEFVRIHSGIKLIVHSAWPFLIDSGMKEFLMWAGSLNTAQGVGNECAPLDDLISKTHDLNPTMLESCQTAIRTLQVGFDLMCVQPPRNNRYWAIFAWSVACPEAFTDLLAQRRPEALVFLAYFGILLHYSRDQWQVGTSGGYLITMIAQHLGPEWSVYMSYPLSIISINPLHS</sequence>
<dbReference type="PROSITE" id="PS00463">
    <property type="entry name" value="ZN2_CY6_FUNGAL_1"/>
    <property type="match status" value="1"/>
</dbReference>
<dbReference type="PANTHER" id="PTHR47784">
    <property type="entry name" value="STEROL UPTAKE CONTROL PROTEIN 2"/>
    <property type="match status" value="1"/>
</dbReference>